<dbReference type="Pfam" id="PF01656">
    <property type="entry name" value="CbiA"/>
    <property type="match status" value="1"/>
</dbReference>
<reference evidence="3" key="1">
    <citation type="submission" date="2021-11" db="EMBL/GenBank/DDBJ databases">
        <title>Vibrio ZSDE26 sp. nov. and Vibrio ZSDZ34 sp. nov., isolated from coastal seawater in Qingdao.</title>
        <authorList>
            <person name="Zhang P."/>
        </authorList>
    </citation>
    <scope>NUCLEOTIDE SEQUENCE</scope>
    <source>
        <strain evidence="3">ZSDE26</strain>
    </source>
</reference>
<dbReference type="InterPro" id="IPR027417">
    <property type="entry name" value="P-loop_NTPase"/>
</dbReference>
<dbReference type="InterPro" id="IPR002586">
    <property type="entry name" value="CobQ/CobB/MinD/ParA_Nub-bd_dom"/>
</dbReference>
<dbReference type="PANTHER" id="PTHR13696">
    <property type="entry name" value="P-LOOP CONTAINING NUCLEOSIDE TRIPHOSPHATE HYDROLASE"/>
    <property type="match status" value="1"/>
</dbReference>
<sequence>MNSLNEVRGLAPSFSCRLRSSITNKDKVSIAHTKAKRIITLNLKGGVGKSTFTAGLLSQLVEKGHKVELIDFDQQESSYNWASSVPEIECQTYNPALKSFSEMASTLKVSTSSDYVVIDSPANFSERELFRYLKYADYIVIPMQPSPIDLHSSLPLINNLIDQHLYKGREIKVGFVLNRVYQGDERLVNVQKLLKNFRQFQSLGIMSESAHYQEAFYYKKLIKSSNKDADLWQSTLNWMGANERNKQTELTASSMVDNEQVRQKSSDKKWALA</sequence>
<dbReference type="CDD" id="cd02042">
    <property type="entry name" value="ParAB_family"/>
    <property type="match status" value="1"/>
</dbReference>
<dbReference type="Proteomes" id="UP001139559">
    <property type="component" value="Unassembled WGS sequence"/>
</dbReference>
<dbReference type="InterPro" id="IPR050678">
    <property type="entry name" value="DNA_Partitioning_ATPase"/>
</dbReference>
<protein>
    <submittedName>
        <fullName evidence="3">ParA family protein</fullName>
    </submittedName>
</protein>
<name>A0A9X2BJV4_9VIBR</name>
<organism evidence="3 4">
    <name type="scientific">Vibrio amylolyticus</name>
    <dbReference type="NCBI Taxonomy" id="2847292"/>
    <lineage>
        <taxon>Bacteria</taxon>
        <taxon>Pseudomonadati</taxon>
        <taxon>Pseudomonadota</taxon>
        <taxon>Gammaproteobacteria</taxon>
        <taxon>Vibrionales</taxon>
        <taxon>Vibrionaceae</taxon>
        <taxon>Vibrio</taxon>
    </lineage>
</organism>
<keyword evidence="4" id="KW-1185">Reference proteome</keyword>
<comment type="caution">
    <text evidence="3">The sequence shown here is derived from an EMBL/GenBank/DDBJ whole genome shotgun (WGS) entry which is preliminary data.</text>
</comment>
<feature type="domain" description="CobQ/CobB/MinD/ParA nucleotide binding" evidence="2">
    <location>
        <begin position="38"/>
        <end position="218"/>
    </location>
</feature>
<evidence type="ECO:0000259" key="2">
    <source>
        <dbReference type="Pfam" id="PF01656"/>
    </source>
</evidence>
<dbReference type="Gene3D" id="3.40.50.300">
    <property type="entry name" value="P-loop containing nucleotide triphosphate hydrolases"/>
    <property type="match status" value="1"/>
</dbReference>
<feature type="compositionally biased region" description="Basic and acidic residues" evidence="1">
    <location>
        <begin position="259"/>
        <end position="273"/>
    </location>
</feature>
<evidence type="ECO:0000313" key="4">
    <source>
        <dbReference type="Proteomes" id="UP001139559"/>
    </source>
</evidence>
<feature type="region of interest" description="Disordered" evidence="1">
    <location>
        <begin position="253"/>
        <end position="273"/>
    </location>
</feature>
<accession>A0A9X2BJV4</accession>
<evidence type="ECO:0000256" key="1">
    <source>
        <dbReference type="SAM" id="MobiDB-lite"/>
    </source>
</evidence>
<dbReference type="AlphaFoldDB" id="A0A9X2BJV4"/>
<dbReference type="EMBL" id="JAJHVV010000001">
    <property type="protein sequence ID" value="MCK6262118.1"/>
    <property type="molecule type" value="Genomic_DNA"/>
</dbReference>
<dbReference type="PANTHER" id="PTHR13696:SF99">
    <property type="entry name" value="COBYRINIC ACID AC-DIAMIDE SYNTHASE"/>
    <property type="match status" value="1"/>
</dbReference>
<evidence type="ECO:0000313" key="3">
    <source>
        <dbReference type="EMBL" id="MCK6262118.1"/>
    </source>
</evidence>
<dbReference type="RefSeq" id="WP_248007222.1">
    <property type="nucleotide sequence ID" value="NZ_JAJHVV010000001.1"/>
</dbReference>
<gene>
    <name evidence="3" type="ORF">KP803_02375</name>
</gene>
<dbReference type="SUPFAM" id="SSF52540">
    <property type="entry name" value="P-loop containing nucleoside triphosphate hydrolases"/>
    <property type="match status" value="1"/>
</dbReference>
<proteinExistence type="predicted"/>